<accession>A0A0A9AXS2</accession>
<reference evidence="1" key="1">
    <citation type="submission" date="2014-09" db="EMBL/GenBank/DDBJ databases">
        <authorList>
            <person name="Magalhaes I.L.F."/>
            <person name="Oliveira U."/>
            <person name="Santos F.R."/>
            <person name="Vidigal T.H.D.A."/>
            <person name="Brescovit A.D."/>
            <person name="Santos A.J."/>
        </authorList>
    </citation>
    <scope>NUCLEOTIDE SEQUENCE</scope>
    <source>
        <tissue evidence="1">Shoot tissue taken approximately 20 cm above the soil surface</tissue>
    </source>
</reference>
<name>A0A0A9AXS2_ARUDO</name>
<dbReference type="AlphaFoldDB" id="A0A0A9AXS2"/>
<dbReference type="EMBL" id="GBRH01243247">
    <property type="protein sequence ID" value="JAD54648.1"/>
    <property type="molecule type" value="Transcribed_RNA"/>
</dbReference>
<organism evidence="1">
    <name type="scientific">Arundo donax</name>
    <name type="common">Giant reed</name>
    <name type="synonym">Donax arundinaceus</name>
    <dbReference type="NCBI Taxonomy" id="35708"/>
    <lineage>
        <taxon>Eukaryota</taxon>
        <taxon>Viridiplantae</taxon>
        <taxon>Streptophyta</taxon>
        <taxon>Embryophyta</taxon>
        <taxon>Tracheophyta</taxon>
        <taxon>Spermatophyta</taxon>
        <taxon>Magnoliopsida</taxon>
        <taxon>Liliopsida</taxon>
        <taxon>Poales</taxon>
        <taxon>Poaceae</taxon>
        <taxon>PACMAD clade</taxon>
        <taxon>Arundinoideae</taxon>
        <taxon>Arundineae</taxon>
        <taxon>Arundo</taxon>
    </lineage>
</organism>
<proteinExistence type="predicted"/>
<reference evidence="1" key="2">
    <citation type="journal article" date="2015" name="Data Brief">
        <title>Shoot transcriptome of the giant reed, Arundo donax.</title>
        <authorList>
            <person name="Barrero R.A."/>
            <person name="Guerrero F.D."/>
            <person name="Moolhuijzen P."/>
            <person name="Goolsby J.A."/>
            <person name="Tidwell J."/>
            <person name="Bellgard S.E."/>
            <person name="Bellgard M.I."/>
        </authorList>
    </citation>
    <scope>NUCLEOTIDE SEQUENCE</scope>
    <source>
        <tissue evidence="1">Shoot tissue taken approximately 20 cm above the soil surface</tissue>
    </source>
</reference>
<evidence type="ECO:0000313" key="1">
    <source>
        <dbReference type="EMBL" id="JAD54648.1"/>
    </source>
</evidence>
<protein>
    <submittedName>
        <fullName evidence="1">Uncharacterized protein</fullName>
    </submittedName>
</protein>
<sequence length="70" mass="7513">MKVTVDSSPWCPHGGQVTPFRRRTLHLGTLPSGLLQLAAASLRIVPRPTARRAPASLGFGDRPWVVGRAA</sequence>